<dbReference type="RefSeq" id="WP_005937653.1">
    <property type="nucleotide sequence ID" value="NZ_ATVK01000007.1"/>
</dbReference>
<keyword evidence="15" id="KW-1185">Reference proteome</keyword>
<dbReference type="InterPro" id="IPR011527">
    <property type="entry name" value="ABC1_TM_dom"/>
</dbReference>
<evidence type="ECO:0000313" key="14">
    <source>
        <dbReference type="EMBL" id="GAC56780.1"/>
    </source>
</evidence>
<dbReference type="FunFam" id="3.40.50.300:FF:000299">
    <property type="entry name" value="ABC transporter ATP-binding protein/permease"/>
    <property type="match status" value="1"/>
</dbReference>
<proteinExistence type="inferred from homology"/>
<evidence type="ECO:0000256" key="3">
    <source>
        <dbReference type="ARBA" id="ARBA00022475"/>
    </source>
</evidence>
<dbReference type="PANTHER" id="PTHR24221">
    <property type="entry name" value="ATP-BINDING CASSETTE SUB-FAMILY B"/>
    <property type="match status" value="1"/>
</dbReference>
<reference evidence="14 15" key="1">
    <citation type="submission" date="2012-12" db="EMBL/GenBank/DDBJ databases">
        <title>Whole genome shotgun sequence of Gordonia hirsuta NBRC 16056.</title>
        <authorList>
            <person name="Isaki-Nakamura S."/>
            <person name="Hosoyama A."/>
            <person name="Tsuchikane K."/>
            <person name="Katsumata H."/>
            <person name="Baba S."/>
            <person name="Yamazaki S."/>
            <person name="Fujita N."/>
        </authorList>
    </citation>
    <scope>NUCLEOTIDE SEQUENCE [LARGE SCALE GENOMIC DNA]</scope>
    <source>
        <strain evidence="14 15">NBRC 16056</strain>
    </source>
</reference>
<dbReference type="PROSITE" id="PS50929">
    <property type="entry name" value="ABC_TM1F"/>
    <property type="match status" value="2"/>
</dbReference>
<feature type="transmembrane region" description="Helical" evidence="11">
    <location>
        <begin position="795"/>
        <end position="821"/>
    </location>
</feature>
<protein>
    <submittedName>
        <fullName evidence="14">Putative ABC transporter permease/ATP-binding protein</fullName>
    </submittedName>
</protein>
<evidence type="ECO:0000256" key="10">
    <source>
        <dbReference type="SAM" id="MobiDB-lite"/>
    </source>
</evidence>
<dbReference type="InterPro" id="IPR003439">
    <property type="entry name" value="ABC_transporter-like_ATP-bd"/>
</dbReference>
<dbReference type="PROSITE" id="PS50893">
    <property type="entry name" value="ABC_TRANSPORTER_2"/>
    <property type="match status" value="2"/>
</dbReference>
<comment type="similarity">
    <text evidence="9">Belongs to the ABC transporter superfamily. Lipid exporter (TC 3.A.1.106) family.</text>
</comment>
<dbReference type="Pfam" id="PF00664">
    <property type="entry name" value="ABC_membrane"/>
    <property type="match status" value="2"/>
</dbReference>
<feature type="domain" description="ABC transmembrane type-1" evidence="13">
    <location>
        <begin position="689"/>
        <end position="970"/>
    </location>
</feature>
<feature type="transmembrane region" description="Helical" evidence="11">
    <location>
        <begin position="686"/>
        <end position="708"/>
    </location>
</feature>
<dbReference type="GO" id="GO:0016887">
    <property type="term" value="F:ATP hydrolysis activity"/>
    <property type="evidence" value="ECO:0007669"/>
    <property type="project" value="InterPro"/>
</dbReference>
<dbReference type="InterPro" id="IPR003593">
    <property type="entry name" value="AAA+_ATPase"/>
</dbReference>
<evidence type="ECO:0000256" key="4">
    <source>
        <dbReference type="ARBA" id="ARBA00022692"/>
    </source>
</evidence>
<name>L7L6K0_9ACTN</name>
<dbReference type="Pfam" id="PF00005">
    <property type="entry name" value="ABC_tran"/>
    <property type="match status" value="2"/>
</dbReference>
<feature type="transmembrane region" description="Helical" evidence="11">
    <location>
        <begin position="908"/>
        <end position="929"/>
    </location>
</feature>
<feature type="transmembrane region" description="Helical" evidence="11">
    <location>
        <begin position="158"/>
        <end position="175"/>
    </location>
</feature>
<feature type="transmembrane region" description="Helical" evidence="11">
    <location>
        <begin position="723"/>
        <end position="748"/>
    </location>
</feature>
<dbReference type="CDD" id="cd18546">
    <property type="entry name" value="ABC_6TM_Rv0194_D2_like"/>
    <property type="match status" value="1"/>
</dbReference>
<accession>L7L6K0</accession>
<evidence type="ECO:0000259" key="12">
    <source>
        <dbReference type="PROSITE" id="PS50893"/>
    </source>
</evidence>
<keyword evidence="3" id="KW-1003">Cell membrane</keyword>
<evidence type="ECO:0000256" key="2">
    <source>
        <dbReference type="ARBA" id="ARBA00022448"/>
    </source>
</evidence>
<evidence type="ECO:0000259" key="13">
    <source>
        <dbReference type="PROSITE" id="PS50929"/>
    </source>
</evidence>
<keyword evidence="2" id="KW-0813">Transport</keyword>
<keyword evidence="8 11" id="KW-0472">Membrane</keyword>
<feature type="region of interest" description="Disordered" evidence="10">
    <location>
        <begin position="986"/>
        <end position="1006"/>
    </location>
</feature>
<keyword evidence="7 11" id="KW-1133">Transmembrane helix</keyword>
<comment type="subcellular location">
    <subcellularLocation>
        <location evidence="1">Cell membrane</location>
        <topology evidence="1">Multi-pass membrane protein</topology>
    </subcellularLocation>
</comment>
<dbReference type="AlphaFoldDB" id="L7L6K0"/>
<evidence type="ECO:0000256" key="9">
    <source>
        <dbReference type="ARBA" id="ARBA00061644"/>
    </source>
</evidence>
<dbReference type="Gene3D" id="1.20.1560.10">
    <property type="entry name" value="ABC transporter type 1, transmembrane domain"/>
    <property type="match status" value="2"/>
</dbReference>
<feature type="domain" description="ABC transporter" evidence="12">
    <location>
        <begin position="335"/>
        <end position="574"/>
    </location>
</feature>
<dbReference type="eggNOG" id="COG1132">
    <property type="taxonomic scope" value="Bacteria"/>
</dbReference>
<dbReference type="SUPFAM" id="SSF90123">
    <property type="entry name" value="ABC transporter transmembrane region"/>
    <property type="match status" value="2"/>
</dbReference>
<evidence type="ECO:0000256" key="11">
    <source>
        <dbReference type="SAM" id="Phobius"/>
    </source>
</evidence>
<dbReference type="GO" id="GO:0005886">
    <property type="term" value="C:plasma membrane"/>
    <property type="evidence" value="ECO:0007669"/>
    <property type="project" value="UniProtKB-SubCell"/>
</dbReference>
<keyword evidence="5" id="KW-0547">Nucleotide-binding</keyword>
<evidence type="ECO:0000256" key="8">
    <source>
        <dbReference type="ARBA" id="ARBA00023136"/>
    </source>
</evidence>
<evidence type="ECO:0000256" key="1">
    <source>
        <dbReference type="ARBA" id="ARBA00004651"/>
    </source>
</evidence>
<dbReference type="EMBL" id="BANT01000013">
    <property type="protein sequence ID" value="GAC56780.1"/>
    <property type="molecule type" value="Genomic_DNA"/>
</dbReference>
<dbReference type="PANTHER" id="PTHR24221:SF629">
    <property type="entry name" value="MULTIDRUG EFFLUX ATP-BINDING_PERMEASE PROTEIN RV0194"/>
    <property type="match status" value="1"/>
</dbReference>
<feature type="transmembrane region" description="Helical" evidence="11">
    <location>
        <begin position="827"/>
        <end position="845"/>
    </location>
</feature>
<dbReference type="InterPro" id="IPR036640">
    <property type="entry name" value="ABC1_TM_sf"/>
</dbReference>
<evidence type="ECO:0000256" key="6">
    <source>
        <dbReference type="ARBA" id="ARBA00022840"/>
    </source>
</evidence>
<dbReference type="InterPro" id="IPR039421">
    <property type="entry name" value="Type_1_exporter"/>
</dbReference>
<dbReference type="GO" id="GO:0034040">
    <property type="term" value="F:ATPase-coupled lipid transmembrane transporter activity"/>
    <property type="evidence" value="ECO:0007669"/>
    <property type="project" value="TreeGrafter"/>
</dbReference>
<dbReference type="SMART" id="SM00382">
    <property type="entry name" value="AAA"/>
    <property type="match status" value="2"/>
</dbReference>
<evidence type="ECO:0000256" key="5">
    <source>
        <dbReference type="ARBA" id="ARBA00022741"/>
    </source>
</evidence>
<keyword evidence="4 11" id="KW-0812">Transmembrane</keyword>
<dbReference type="InterPro" id="IPR027417">
    <property type="entry name" value="P-loop_NTPase"/>
</dbReference>
<dbReference type="GO" id="GO:0005524">
    <property type="term" value="F:ATP binding"/>
    <property type="evidence" value="ECO:0007669"/>
    <property type="project" value="UniProtKB-KW"/>
</dbReference>
<gene>
    <name evidence="14" type="ORF">GOHSU_13_00020</name>
</gene>
<keyword evidence="6 14" id="KW-0067">ATP-binding</keyword>
<feature type="transmembrane region" description="Helical" evidence="11">
    <location>
        <begin position="243"/>
        <end position="265"/>
    </location>
</feature>
<dbReference type="GO" id="GO:0140359">
    <property type="term" value="F:ABC-type transporter activity"/>
    <property type="evidence" value="ECO:0007669"/>
    <property type="project" value="InterPro"/>
</dbReference>
<evidence type="ECO:0000256" key="7">
    <source>
        <dbReference type="ARBA" id="ARBA00022989"/>
    </source>
</evidence>
<dbReference type="Proteomes" id="UP000053405">
    <property type="component" value="Unassembled WGS sequence"/>
</dbReference>
<evidence type="ECO:0000313" key="15">
    <source>
        <dbReference type="Proteomes" id="UP000053405"/>
    </source>
</evidence>
<dbReference type="SUPFAM" id="SSF52540">
    <property type="entry name" value="P-loop containing nucleoside triphosphate hydrolases"/>
    <property type="match status" value="2"/>
</dbReference>
<feature type="transmembrane region" description="Helical" evidence="11">
    <location>
        <begin position="271"/>
        <end position="293"/>
    </location>
</feature>
<dbReference type="CDD" id="cd18543">
    <property type="entry name" value="ABC_6TM_Rv0194_D1_like"/>
    <property type="match status" value="1"/>
</dbReference>
<sequence>MTGWVRRLGARCLQHRALTVATALATLGAVAADLVTPLFARAAIDHATGASPARVALSVLVLALLIAAAIRYACQFGRRLLAGKLSIVVQDGLRRSMLDTLLHLDGRAQDSIRTGQVVSRSIADLQVVQSLLALAPLALGGAVQVVIALAIMAWLSPVLTLVALMIVPLVALVAYRGRRRLFAATWAAQQAAADLAGHVEETVTGVRVVKGFGQEQRATDELAGLGARLYRLRLRAARLSARFTPTMAAIPQLGTVLVIGVGGWLTLRGSITAGTFLAFTTYLATMTAVARILTNLVTAGQLAASSTTRVFEVIDHPRDPALLAVGELPEGRLGLHLNDVAFGHDGRPVLRGVDLSVAPGECVAVVGGAGSGKSTLAALLAGGYHPDAGSLAFTDTTGRQHDLAGLSPTALHTALAVAFDDPFLTSDSVAANVAFGPSPPPPPDAGQLRAATDPAAATGFIEQLPDGFATGIGERGLTLSGGQRQRLALARACYAEPRVLVLDDATSAVDAVTEAQILRHLRSTGTTMLLMAHRRSTLAVADRVAVLDDGRIVDIGTVDQLDARCARFRELMTPPDTGEQNAAAAARIAAQDQLGVDDLWPSARVAGPAAARPAVPVTEVKPGGSRGRVGGGNLSNALGAVAATPELEAAVAALPPADEDPRVDLAAVRRDDGGFSLRQILRPVRWLLAAVLIAVSADTLLGLAFPALTRLVLDAGTRQHGQVIVIATVAGLAAVAAGWVVGAIGTLLSARAGERVLYALRVRSYAHLQRLGLDYYERELSGRIMTRMTTDVDALSGFIQTGLTSAAVAVLTVIGVFVALLLTDWQLGLLVLPVFPVLALATVWFRRISSRAYTRSRELVSAVNADFQENIAGLATIRAYRHTAVAQARFGALSDAWVRSRLVSARAVAAYFPFIMFCADVAAAMAIGIGAQRIATGQLSAGTLVAFVLYLAMLFGPVQQLTNVFDAYQQAAVGLRRIGDLLETPSSLSEAPSTGPGGNAPRPSGDSGARVGLAGVGFRYSQAPADALHGIDLDLAPGTSLALVGPTGAGKSTIVKLLARFYDPVRGTIRFNGDDLRGLDLHRYRRHLGLVPQEAHLFAGTVAENIAYGRPDATPEEIAAAARRVGAAAMIADLPAGMDFVVSERGRSLSSGQRQLIALARAELVDPDLILLDEATATLDQATEAQVLAAGTALQRRRTAVIVAHRLATAARADRIAVVTDGTIAESGTHDELLAAGGVYARLWAAGVEPDTVAAE</sequence>
<dbReference type="Gene3D" id="3.40.50.300">
    <property type="entry name" value="P-loop containing nucleotide triphosphate hydrolases"/>
    <property type="match status" value="2"/>
</dbReference>
<feature type="transmembrane region" description="Helical" evidence="11">
    <location>
        <begin position="131"/>
        <end position="152"/>
    </location>
</feature>
<feature type="domain" description="ABC transmembrane type-1" evidence="13">
    <location>
        <begin position="20"/>
        <end position="302"/>
    </location>
</feature>
<dbReference type="STRING" id="1121927.GOHSU_13_00020"/>
<feature type="transmembrane region" description="Helical" evidence="11">
    <location>
        <begin position="935"/>
        <end position="955"/>
    </location>
</feature>
<feature type="transmembrane region" description="Helical" evidence="11">
    <location>
        <begin position="55"/>
        <end position="74"/>
    </location>
</feature>
<organism evidence="14 15">
    <name type="scientific">Gordonia hirsuta DSM 44140 = NBRC 16056</name>
    <dbReference type="NCBI Taxonomy" id="1121927"/>
    <lineage>
        <taxon>Bacteria</taxon>
        <taxon>Bacillati</taxon>
        <taxon>Actinomycetota</taxon>
        <taxon>Actinomycetes</taxon>
        <taxon>Mycobacteriales</taxon>
        <taxon>Gordoniaceae</taxon>
        <taxon>Gordonia</taxon>
    </lineage>
</organism>
<feature type="domain" description="ABC transporter" evidence="12">
    <location>
        <begin position="1011"/>
        <end position="1246"/>
    </location>
</feature>
<comment type="caution">
    <text evidence="14">The sequence shown here is derived from an EMBL/GenBank/DDBJ whole genome shotgun (WGS) entry which is preliminary data.</text>
</comment>